<feature type="compositionally biased region" description="Basic residues" evidence="1">
    <location>
        <begin position="222"/>
        <end position="236"/>
    </location>
</feature>
<comment type="caution">
    <text evidence="2">The sequence shown here is derived from an EMBL/GenBank/DDBJ whole genome shotgun (WGS) entry which is preliminary data.</text>
</comment>
<keyword evidence="3" id="KW-1185">Reference proteome</keyword>
<evidence type="ECO:0000256" key="1">
    <source>
        <dbReference type="SAM" id="MobiDB-lite"/>
    </source>
</evidence>
<dbReference type="PANTHER" id="PTHR37258:SF1">
    <property type="entry name" value="FANTOM PROTEIN"/>
    <property type="match status" value="1"/>
</dbReference>
<sequence length="363" mass="39741">MICSVSTSKCGSNWLDRLRSTKGFPTDDGLDLDHFLSNNNPNPDPNPNSNSPESTQSDEKPVCENPKEISSDRNGDDGGESEWFGIMSNVLSDLFNTGGGGEPDRSRRKKSSRKQTNPRIYLVSTAAVEEEEEEERSSGWCERKDENAPAENANVSNAVDRGGDGDCGNEEEEGGEFDKGGGERELFGFSRNEVTVIDTSCMDWKFEKLVYRKRNVWKVREKKGKSKIVGRKRRKGSGCDGNVSVDGKKKMKVSNSDENGGGGGGCVSPSKHAQNPQDDKSGEVGKGTSDDLSQVPRKRASLSRLHKKTKKGGSSVILVKGSSTSNKTKRHKSHGSDFEFEHREILCNKPLLATLQKGKEFGN</sequence>
<feature type="region of interest" description="Disordered" evidence="1">
    <location>
        <begin position="222"/>
        <end position="338"/>
    </location>
</feature>
<dbReference type="AlphaFoldDB" id="A0AAD5NH75"/>
<proteinExistence type="predicted"/>
<organism evidence="2 3">
    <name type="scientific">Acer negundo</name>
    <name type="common">Box elder</name>
    <dbReference type="NCBI Taxonomy" id="4023"/>
    <lineage>
        <taxon>Eukaryota</taxon>
        <taxon>Viridiplantae</taxon>
        <taxon>Streptophyta</taxon>
        <taxon>Embryophyta</taxon>
        <taxon>Tracheophyta</taxon>
        <taxon>Spermatophyta</taxon>
        <taxon>Magnoliopsida</taxon>
        <taxon>eudicotyledons</taxon>
        <taxon>Gunneridae</taxon>
        <taxon>Pentapetalae</taxon>
        <taxon>rosids</taxon>
        <taxon>malvids</taxon>
        <taxon>Sapindales</taxon>
        <taxon>Sapindaceae</taxon>
        <taxon>Hippocastanoideae</taxon>
        <taxon>Acereae</taxon>
        <taxon>Acer</taxon>
    </lineage>
</organism>
<accession>A0AAD5NH75</accession>
<gene>
    <name evidence="2" type="ORF">LWI28_013640</name>
</gene>
<reference evidence="2" key="1">
    <citation type="journal article" date="2022" name="Plant J.">
        <title>Strategies of tolerance reflected in two North American maple genomes.</title>
        <authorList>
            <person name="McEvoy S.L."/>
            <person name="Sezen U.U."/>
            <person name="Trouern-Trend A."/>
            <person name="McMahon S.M."/>
            <person name="Schaberg P.G."/>
            <person name="Yang J."/>
            <person name="Wegrzyn J.L."/>
            <person name="Swenson N.G."/>
        </authorList>
    </citation>
    <scope>NUCLEOTIDE SEQUENCE</scope>
    <source>
        <strain evidence="2">91603</strain>
    </source>
</reference>
<dbReference type="Proteomes" id="UP001064489">
    <property type="component" value="Chromosome 12"/>
</dbReference>
<reference evidence="2" key="2">
    <citation type="submission" date="2023-02" db="EMBL/GenBank/DDBJ databases">
        <authorList>
            <person name="Swenson N.G."/>
            <person name="Wegrzyn J.L."/>
            <person name="Mcevoy S.L."/>
        </authorList>
    </citation>
    <scope>NUCLEOTIDE SEQUENCE</scope>
    <source>
        <strain evidence="2">91603</strain>
        <tissue evidence="2">Leaf</tissue>
    </source>
</reference>
<feature type="compositionally biased region" description="Low complexity" evidence="1">
    <location>
        <begin position="37"/>
        <end position="52"/>
    </location>
</feature>
<feature type="region of interest" description="Disordered" evidence="1">
    <location>
        <begin position="19"/>
        <end position="184"/>
    </location>
</feature>
<dbReference type="EMBL" id="JAJSOW010000107">
    <property type="protein sequence ID" value="KAI9156888.1"/>
    <property type="molecule type" value="Genomic_DNA"/>
</dbReference>
<evidence type="ECO:0000313" key="2">
    <source>
        <dbReference type="EMBL" id="KAI9156888.1"/>
    </source>
</evidence>
<feature type="compositionally biased region" description="Basic residues" evidence="1">
    <location>
        <begin position="296"/>
        <end position="311"/>
    </location>
</feature>
<protein>
    <submittedName>
        <fullName evidence="2">Uncharacterized protein</fullName>
    </submittedName>
</protein>
<evidence type="ECO:0000313" key="3">
    <source>
        <dbReference type="Proteomes" id="UP001064489"/>
    </source>
</evidence>
<dbReference type="PANTHER" id="PTHR37258">
    <property type="entry name" value="FANTOM PROTEIN"/>
    <property type="match status" value="1"/>
</dbReference>
<feature type="compositionally biased region" description="Basic and acidic residues" evidence="1">
    <location>
        <begin position="57"/>
        <end position="76"/>
    </location>
</feature>
<name>A0AAD5NH75_ACENE</name>